<gene>
    <name evidence="3" type="ORF">OIU79_013005</name>
</gene>
<protein>
    <submittedName>
        <fullName evidence="3">TRIPHOSPHATE TUNNEL METALLOENZYME 3</fullName>
    </submittedName>
</protein>
<dbReference type="PANTHER" id="PTHR34948">
    <property type="entry name" value="OS08G0299200 PROTEIN"/>
    <property type="match status" value="1"/>
</dbReference>
<sequence>MPRRKRSKSPSQLKTKRNLKNPENPPSPQQPPSPSQPLLPAPPLSSTSLSPPNPTILVEVKLRLLDAENHSLLKEILSPFHLKKLNQKNVFYDSANGVLGSQRAVLRLRSFNNNNDETTRCVLSLKAKPVLINGVSRVEEDEEEIEPLIGKECLEEASKLGAIESRVMKRCKDEFGIDGDVGFVCLGGFENVREVYDWRGLKLEVDESKFSFGVCYEVECENDDPERVKRELEGFLKENGIDYKYSEMSKFAIFRAGKLP</sequence>
<keyword evidence="4" id="KW-1185">Reference proteome</keyword>
<dbReference type="CDD" id="cd07374">
    <property type="entry name" value="CYTH-like_Pase"/>
    <property type="match status" value="1"/>
</dbReference>
<dbReference type="EMBL" id="JAPFFK010000017">
    <property type="protein sequence ID" value="KAJ6699873.1"/>
    <property type="molecule type" value="Genomic_DNA"/>
</dbReference>
<dbReference type="PROSITE" id="PS51707">
    <property type="entry name" value="CYTH"/>
    <property type="match status" value="1"/>
</dbReference>
<dbReference type="Pfam" id="PF01928">
    <property type="entry name" value="CYTH"/>
    <property type="match status" value="1"/>
</dbReference>
<evidence type="ECO:0000313" key="3">
    <source>
        <dbReference type="EMBL" id="KAJ6699873.1"/>
    </source>
</evidence>
<dbReference type="OrthoDB" id="2160189at2759"/>
<dbReference type="AlphaFoldDB" id="A0A9Q0T3Z9"/>
<feature type="region of interest" description="Disordered" evidence="1">
    <location>
        <begin position="1"/>
        <end position="52"/>
    </location>
</feature>
<feature type="compositionally biased region" description="Pro residues" evidence="1">
    <location>
        <begin position="23"/>
        <end position="43"/>
    </location>
</feature>
<reference evidence="3" key="2">
    <citation type="journal article" date="2023" name="Int. J. Mol. Sci.">
        <title>De Novo Assembly and Annotation of 11 Diverse Shrub Willow (Salix) Genomes Reveals Novel Gene Organization in Sex-Linked Regions.</title>
        <authorList>
            <person name="Hyden B."/>
            <person name="Feng K."/>
            <person name="Yates T.B."/>
            <person name="Jawdy S."/>
            <person name="Cereghino C."/>
            <person name="Smart L.B."/>
            <person name="Muchero W."/>
        </authorList>
    </citation>
    <scope>NUCLEOTIDE SEQUENCE</scope>
    <source>
        <tissue evidence="3">Shoot tip</tissue>
    </source>
</reference>
<comment type="caution">
    <text evidence="3">The sequence shown here is derived from an EMBL/GenBank/DDBJ whole genome shotgun (WGS) entry which is preliminary data.</text>
</comment>
<evidence type="ECO:0000313" key="4">
    <source>
        <dbReference type="Proteomes" id="UP001151532"/>
    </source>
</evidence>
<dbReference type="InterPro" id="IPR023577">
    <property type="entry name" value="CYTH_domain"/>
</dbReference>
<dbReference type="GO" id="GO:0016462">
    <property type="term" value="F:pyrophosphatase activity"/>
    <property type="evidence" value="ECO:0007669"/>
    <property type="project" value="UniProtKB-ARBA"/>
</dbReference>
<evidence type="ECO:0000256" key="1">
    <source>
        <dbReference type="SAM" id="MobiDB-lite"/>
    </source>
</evidence>
<dbReference type="SUPFAM" id="SSF55154">
    <property type="entry name" value="CYTH-like phosphatases"/>
    <property type="match status" value="1"/>
</dbReference>
<dbReference type="InterPro" id="IPR033469">
    <property type="entry name" value="CYTH-like_dom_sf"/>
</dbReference>
<feature type="compositionally biased region" description="Basic residues" evidence="1">
    <location>
        <begin position="1"/>
        <end position="19"/>
    </location>
</feature>
<dbReference type="Gene3D" id="2.40.320.10">
    <property type="entry name" value="Hypothetical Protein Pfu-838710-001"/>
    <property type="match status" value="1"/>
</dbReference>
<accession>A0A9Q0T3Z9</accession>
<dbReference type="Proteomes" id="UP001151532">
    <property type="component" value="Chromosome 6"/>
</dbReference>
<name>A0A9Q0T3Z9_SALPP</name>
<evidence type="ECO:0000259" key="2">
    <source>
        <dbReference type="PROSITE" id="PS51707"/>
    </source>
</evidence>
<proteinExistence type="predicted"/>
<reference evidence="3" key="1">
    <citation type="submission" date="2022-11" db="EMBL/GenBank/DDBJ databases">
        <authorList>
            <person name="Hyden B.L."/>
            <person name="Feng K."/>
            <person name="Yates T."/>
            <person name="Jawdy S."/>
            <person name="Smart L.B."/>
            <person name="Muchero W."/>
        </authorList>
    </citation>
    <scope>NUCLEOTIDE SEQUENCE</scope>
    <source>
        <tissue evidence="3">Shoot tip</tissue>
    </source>
</reference>
<dbReference type="PANTHER" id="PTHR34948:SF2">
    <property type="entry name" value="TRIPHOSPHATE TUNNEL METALLOENZYME 3"/>
    <property type="match status" value="1"/>
</dbReference>
<feature type="domain" description="CYTH" evidence="2">
    <location>
        <begin position="57"/>
        <end position="258"/>
    </location>
</feature>
<organism evidence="3 4">
    <name type="scientific">Salix purpurea</name>
    <name type="common">Purple osier willow</name>
    <dbReference type="NCBI Taxonomy" id="77065"/>
    <lineage>
        <taxon>Eukaryota</taxon>
        <taxon>Viridiplantae</taxon>
        <taxon>Streptophyta</taxon>
        <taxon>Embryophyta</taxon>
        <taxon>Tracheophyta</taxon>
        <taxon>Spermatophyta</taxon>
        <taxon>Magnoliopsida</taxon>
        <taxon>eudicotyledons</taxon>
        <taxon>Gunneridae</taxon>
        <taxon>Pentapetalae</taxon>
        <taxon>rosids</taxon>
        <taxon>fabids</taxon>
        <taxon>Malpighiales</taxon>
        <taxon>Salicaceae</taxon>
        <taxon>Saliceae</taxon>
        <taxon>Salix</taxon>
    </lineage>
</organism>